<accession>A0AAE0P7T0</accession>
<dbReference type="AlphaFoldDB" id="A0AAE0P7T0"/>
<proteinExistence type="predicted"/>
<evidence type="ECO:0000313" key="3">
    <source>
        <dbReference type="Proteomes" id="UP001285441"/>
    </source>
</evidence>
<dbReference type="Proteomes" id="UP001285441">
    <property type="component" value="Unassembled WGS sequence"/>
</dbReference>
<organism evidence="2 3">
    <name type="scientific">Podospora didyma</name>
    <dbReference type="NCBI Taxonomy" id="330526"/>
    <lineage>
        <taxon>Eukaryota</taxon>
        <taxon>Fungi</taxon>
        <taxon>Dikarya</taxon>
        <taxon>Ascomycota</taxon>
        <taxon>Pezizomycotina</taxon>
        <taxon>Sordariomycetes</taxon>
        <taxon>Sordariomycetidae</taxon>
        <taxon>Sordariales</taxon>
        <taxon>Podosporaceae</taxon>
        <taxon>Podospora</taxon>
    </lineage>
</organism>
<protein>
    <submittedName>
        <fullName evidence="2">Uncharacterized protein</fullName>
    </submittedName>
</protein>
<sequence length="182" mass="20388">MSSSVSDVACSLVSPSSVGFKKYLIEFRESERKKSRFLEYDAGDLRRDGGASTAIFTTWHISFDHIRSKRRSAADLLSLMSFFDRQGIPRWVLKPSGIAKDPMQARGLDEAGDRVSDESGSTIDGDRDPDDDITGGFEDDVAMLRDYCLIVAEETGETFEMHGLVQLSTRRWLQAFGQLETF</sequence>
<comment type="caution">
    <text evidence="2">The sequence shown here is derived from an EMBL/GenBank/DDBJ whole genome shotgun (WGS) entry which is preliminary data.</text>
</comment>
<name>A0AAE0P7T0_9PEZI</name>
<dbReference type="EMBL" id="JAULSW010000001">
    <property type="protein sequence ID" value="KAK3394968.1"/>
    <property type="molecule type" value="Genomic_DNA"/>
</dbReference>
<reference evidence="2" key="1">
    <citation type="journal article" date="2023" name="Mol. Phylogenet. Evol.">
        <title>Genome-scale phylogeny and comparative genomics of the fungal order Sordariales.</title>
        <authorList>
            <person name="Hensen N."/>
            <person name="Bonometti L."/>
            <person name="Westerberg I."/>
            <person name="Brannstrom I.O."/>
            <person name="Guillou S."/>
            <person name="Cros-Aarteil S."/>
            <person name="Calhoun S."/>
            <person name="Haridas S."/>
            <person name="Kuo A."/>
            <person name="Mondo S."/>
            <person name="Pangilinan J."/>
            <person name="Riley R."/>
            <person name="LaButti K."/>
            <person name="Andreopoulos B."/>
            <person name="Lipzen A."/>
            <person name="Chen C."/>
            <person name="Yan M."/>
            <person name="Daum C."/>
            <person name="Ng V."/>
            <person name="Clum A."/>
            <person name="Steindorff A."/>
            <person name="Ohm R.A."/>
            <person name="Martin F."/>
            <person name="Silar P."/>
            <person name="Natvig D.O."/>
            <person name="Lalanne C."/>
            <person name="Gautier V."/>
            <person name="Ament-Velasquez S.L."/>
            <person name="Kruys A."/>
            <person name="Hutchinson M.I."/>
            <person name="Powell A.J."/>
            <person name="Barry K."/>
            <person name="Miller A.N."/>
            <person name="Grigoriev I.V."/>
            <person name="Debuchy R."/>
            <person name="Gladieux P."/>
            <person name="Hiltunen Thoren M."/>
            <person name="Johannesson H."/>
        </authorList>
    </citation>
    <scope>NUCLEOTIDE SEQUENCE</scope>
    <source>
        <strain evidence="2">CBS 232.78</strain>
    </source>
</reference>
<keyword evidence="3" id="KW-1185">Reference proteome</keyword>
<evidence type="ECO:0000256" key="1">
    <source>
        <dbReference type="SAM" id="MobiDB-lite"/>
    </source>
</evidence>
<feature type="region of interest" description="Disordered" evidence="1">
    <location>
        <begin position="103"/>
        <end position="135"/>
    </location>
</feature>
<reference evidence="2" key="2">
    <citation type="submission" date="2023-06" db="EMBL/GenBank/DDBJ databases">
        <authorList>
            <consortium name="Lawrence Berkeley National Laboratory"/>
            <person name="Haridas S."/>
            <person name="Hensen N."/>
            <person name="Bonometti L."/>
            <person name="Westerberg I."/>
            <person name="Brannstrom I.O."/>
            <person name="Guillou S."/>
            <person name="Cros-Aarteil S."/>
            <person name="Calhoun S."/>
            <person name="Kuo A."/>
            <person name="Mondo S."/>
            <person name="Pangilinan J."/>
            <person name="Riley R."/>
            <person name="LaButti K."/>
            <person name="Andreopoulos B."/>
            <person name="Lipzen A."/>
            <person name="Chen C."/>
            <person name="Yanf M."/>
            <person name="Daum C."/>
            <person name="Ng V."/>
            <person name="Clum A."/>
            <person name="Steindorff A."/>
            <person name="Ohm R."/>
            <person name="Martin F."/>
            <person name="Silar P."/>
            <person name="Natvig D."/>
            <person name="Lalanne C."/>
            <person name="Gautier V."/>
            <person name="Ament-velasquez S.L."/>
            <person name="Kruys A."/>
            <person name="Hutchinson M.I."/>
            <person name="Powell A.J."/>
            <person name="Barry K."/>
            <person name="Miller A.N."/>
            <person name="Grigoriev I.V."/>
            <person name="Debuchy R."/>
            <person name="Gladieux P."/>
            <person name="Thoren M.H."/>
            <person name="Johannesson H."/>
        </authorList>
    </citation>
    <scope>NUCLEOTIDE SEQUENCE</scope>
    <source>
        <strain evidence="2">CBS 232.78</strain>
    </source>
</reference>
<evidence type="ECO:0000313" key="2">
    <source>
        <dbReference type="EMBL" id="KAK3394968.1"/>
    </source>
</evidence>
<gene>
    <name evidence="2" type="ORF">B0H63DRAFT_533352</name>
</gene>
<feature type="compositionally biased region" description="Basic and acidic residues" evidence="1">
    <location>
        <begin position="107"/>
        <end position="117"/>
    </location>
</feature>